<keyword evidence="3" id="KW-1185">Reference proteome</keyword>
<dbReference type="Proteomes" id="UP001595693">
    <property type="component" value="Unassembled WGS sequence"/>
</dbReference>
<dbReference type="PANTHER" id="PTHR13833:SF71">
    <property type="entry name" value="NHL DOMAIN-CONTAINING PROTEIN"/>
    <property type="match status" value="1"/>
</dbReference>
<accession>A0ABV8DKA7</accession>
<evidence type="ECO:0000256" key="1">
    <source>
        <dbReference type="SAM" id="SignalP"/>
    </source>
</evidence>
<protein>
    <recommendedName>
        <fullName evidence="4">NHL repeat containing protein</fullName>
    </recommendedName>
</protein>
<gene>
    <name evidence="2" type="ORF">ACFOW3_28670</name>
</gene>
<comment type="caution">
    <text evidence="2">The sequence shown here is derived from an EMBL/GenBank/DDBJ whole genome shotgun (WGS) entry which is preliminary data.</text>
</comment>
<dbReference type="EMBL" id="JBHSAJ010000184">
    <property type="protein sequence ID" value="MFC3938600.1"/>
    <property type="molecule type" value="Genomic_DNA"/>
</dbReference>
<evidence type="ECO:0000313" key="3">
    <source>
        <dbReference type="Proteomes" id="UP001595693"/>
    </source>
</evidence>
<dbReference type="Gene3D" id="2.120.10.30">
    <property type="entry name" value="TolB, C-terminal domain"/>
    <property type="match status" value="2"/>
</dbReference>
<dbReference type="InterPro" id="IPR011042">
    <property type="entry name" value="6-blade_b-propeller_TolB-like"/>
</dbReference>
<dbReference type="PROSITE" id="PS51257">
    <property type="entry name" value="PROKAR_LIPOPROTEIN"/>
    <property type="match status" value="1"/>
</dbReference>
<evidence type="ECO:0000313" key="2">
    <source>
        <dbReference type="EMBL" id="MFC3938600.1"/>
    </source>
</evidence>
<feature type="signal peptide" evidence="1">
    <location>
        <begin position="1"/>
        <end position="23"/>
    </location>
</feature>
<organism evidence="2 3">
    <name type="scientific">Acidovorax facilis</name>
    <dbReference type="NCBI Taxonomy" id="12917"/>
    <lineage>
        <taxon>Bacteria</taxon>
        <taxon>Pseudomonadati</taxon>
        <taxon>Pseudomonadota</taxon>
        <taxon>Betaproteobacteria</taxon>
        <taxon>Burkholderiales</taxon>
        <taxon>Comamonadaceae</taxon>
        <taxon>Acidovorax</taxon>
    </lineage>
</organism>
<dbReference type="PANTHER" id="PTHR13833">
    <property type="match status" value="1"/>
</dbReference>
<evidence type="ECO:0008006" key="4">
    <source>
        <dbReference type="Google" id="ProtNLM"/>
    </source>
</evidence>
<dbReference type="SUPFAM" id="SSF50956">
    <property type="entry name" value="Thermostable phytase (3-phytase)"/>
    <property type="match status" value="1"/>
</dbReference>
<feature type="chain" id="PRO_5047381468" description="NHL repeat containing protein" evidence="1">
    <location>
        <begin position="24"/>
        <end position="380"/>
    </location>
</feature>
<dbReference type="RefSeq" id="WP_156358639.1">
    <property type="nucleotide sequence ID" value="NZ_JAMXAX010000051.1"/>
</dbReference>
<reference evidence="3" key="1">
    <citation type="journal article" date="2019" name="Int. J. Syst. Evol. Microbiol.">
        <title>The Global Catalogue of Microorganisms (GCM) 10K type strain sequencing project: providing services to taxonomists for standard genome sequencing and annotation.</title>
        <authorList>
            <consortium name="The Broad Institute Genomics Platform"/>
            <consortium name="The Broad Institute Genome Sequencing Center for Infectious Disease"/>
            <person name="Wu L."/>
            <person name="Ma J."/>
        </authorList>
    </citation>
    <scope>NUCLEOTIDE SEQUENCE [LARGE SCALE GENOMIC DNA]</scope>
    <source>
        <strain evidence="3">CCUG 2113</strain>
    </source>
</reference>
<sequence length="380" mass="39164">MKWMNLARFTGHAVTFASLVALQACGGSGGGDNVSPPPAVAGKIALFAGDVGGVGNLDGARGNATFYGIQSLTVDPAGNLMVAEVGNHAVRKISSDGTVSTAAGGDMVAAFADGQGVAAKFLNPQFIAADTKGNWYVSDNGEYIRKVTPQGAVTTLANVSTNWNCQSSSMVFCHVGKPLAVDVAGTVYFTANNQLRKLGANGQMETLVNAISSRGLPTPAFSFVYLASGLVVDAQGTIYIADRNQPVIRKVSPAGEMTILAGSEESSQAVDGQGSAARFVELQAITMDAVGNLYVLEGNGAIRKVTPAGLVSTVRQPTQTWSSGWSYSFTGFARDAAGNFYLSALGAGGNAPVFGNTGVRIKTWTGFMPQVQDSPGIRSG</sequence>
<proteinExistence type="predicted"/>
<keyword evidence="1" id="KW-0732">Signal</keyword>
<name>A0ABV8DKA7_9BURK</name>
<dbReference type="SUPFAM" id="SSF101898">
    <property type="entry name" value="NHL repeat"/>
    <property type="match status" value="1"/>
</dbReference>